<comment type="caution">
    <text evidence="2">The sequence shown here is derived from an EMBL/GenBank/DDBJ whole genome shotgun (WGS) entry which is preliminary data.</text>
</comment>
<evidence type="ECO:0000313" key="3">
    <source>
        <dbReference type="Proteomes" id="UP000249377"/>
    </source>
</evidence>
<protein>
    <recommendedName>
        <fullName evidence="4">Bacterial membrane protein YfhO</fullName>
    </recommendedName>
</protein>
<feature type="transmembrane region" description="Helical" evidence="1">
    <location>
        <begin position="878"/>
        <end position="903"/>
    </location>
</feature>
<feature type="transmembrane region" description="Helical" evidence="1">
    <location>
        <begin position="233"/>
        <end position="252"/>
    </location>
</feature>
<dbReference type="InterPro" id="IPR018580">
    <property type="entry name" value="Uncharacterised_YfhO"/>
</dbReference>
<evidence type="ECO:0000313" key="2">
    <source>
        <dbReference type="EMBL" id="RAQ29147.1"/>
    </source>
</evidence>
<sequence>MERGMRLNKRAEKVFFYLLAPLTVLALTCAVMAAHGQFPFGEKSIAWCDMNQQVIPLLMDFKDILAGKSSLLLNMQNAGGMNFWGVFLFFISSPFSFLVAFIEKADIYYAVNILLLLRMMLCAFTAVLFFHRYFCGLDRMQCSILGVLYAFCGYTLFYYQNIVWLDMMALFPLLLIALKKLADEEKVLPYVLALSAVMTINFYLSYMVAIFIVLAAGLYIFCCVERNSRGRRALLLGFATAAAALLTAPVWLPSLLEYIKSARMGDLVFSLQYSALFTAFPTTLAVLLCTSVIFIAAAFFIASGKIPAAREGRERCVVLVLFLLLLLPVIIEPINKMWHTGNYQAFPVRYGYMTVFFGLIMLAYLISDYNETSRLPALSNGITAGVVTAVILTAAVAVMCLLLGRYYRELTVYTRTLWGNTDSLEKTLSFALIIALAYFVLLLFYKYRFMRRTAFTVLLAVAVLVECIFNASVYIGSPSGNVQGYQTIADLEGKIEDAEIYRVRNNKKYFDANLLGGLGYRTLNHYTSLTAESYMFAMKKLGYSSYWMEVNSNGGTAFTDVLLGNRYTIYSNDDLNTAEYAAGNLEYTNAGYSIVKSNYETPFGFTMNSEAFAMLKQLPDTGRMERQQQIFAALFHTDETLVMSYELQHAVNTNCYITDGKYNISPDNPDAPSYFLYELSVKGTQTLYFDCFDRLSNSLSESINNSFTITVNGKRVAGPYPSQSENGLLNLGTYTDERVVIQVDVHKSLSTASFGVAGIRLDVLGQAAETLNAAELTEESNGLSGTVTAENSGEYLFVPVVNDGGFTAVVNGEQVVPETVMDCFLAIPLQQGGNTVEIQYCPPGMRPGLVLLSVGAVLLLLLLYGLKKGLLERMCSLYLPAGILLGALWCALFFAVYLFPLIIRLWR</sequence>
<name>A0A328UBJ7_9FIRM</name>
<keyword evidence="1" id="KW-0472">Membrane</keyword>
<feature type="transmembrane region" description="Helical" evidence="1">
    <location>
        <begin position="140"/>
        <end position="157"/>
    </location>
</feature>
<feature type="transmembrane region" description="Helical" evidence="1">
    <location>
        <begin position="848"/>
        <end position="866"/>
    </location>
</feature>
<dbReference type="Pfam" id="PF09586">
    <property type="entry name" value="YfhO"/>
    <property type="match status" value="1"/>
</dbReference>
<keyword evidence="1" id="KW-0812">Transmembrane</keyword>
<evidence type="ECO:0008006" key="4">
    <source>
        <dbReference type="Google" id="ProtNLM"/>
    </source>
</evidence>
<dbReference type="AlphaFoldDB" id="A0A328UBJ7"/>
<evidence type="ECO:0000256" key="1">
    <source>
        <dbReference type="SAM" id="Phobius"/>
    </source>
</evidence>
<feature type="transmembrane region" description="Helical" evidence="1">
    <location>
        <begin position="351"/>
        <end position="369"/>
    </location>
</feature>
<accession>A0A328UBJ7</accession>
<feature type="transmembrane region" description="Helical" evidence="1">
    <location>
        <begin position="272"/>
        <end position="302"/>
    </location>
</feature>
<gene>
    <name evidence="2" type="ORF">DPQ25_06550</name>
</gene>
<feature type="transmembrane region" description="Helical" evidence="1">
    <location>
        <begin position="164"/>
        <end position="182"/>
    </location>
</feature>
<dbReference type="PANTHER" id="PTHR38454:SF1">
    <property type="entry name" value="INTEGRAL MEMBRANE PROTEIN"/>
    <property type="match status" value="1"/>
</dbReference>
<feature type="transmembrane region" description="Helical" evidence="1">
    <location>
        <begin position="381"/>
        <end position="407"/>
    </location>
</feature>
<reference evidence="2 3" key="1">
    <citation type="submission" date="2018-06" db="EMBL/GenBank/DDBJ databases">
        <title>Noncontiguous genome sequence of Ruminococcaceae bacterium ASD2818.</title>
        <authorList>
            <person name="Chaplin A.V."/>
            <person name="Sokolova S.R."/>
            <person name="Kochetkova T.O."/>
            <person name="Goltsov A.Y."/>
            <person name="Trofimov D.Y."/>
            <person name="Efimov B.A."/>
        </authorList>
    </citation>
    <scope>NUCLEOTIDE SEQUENCE [LARGE SCALE GENOMIC DNA]</scope>
    <source>
        <strain evidence="2 3">ASD2818</strain>
    </source>
</reference>
<feature type="transmembrane region" description="Helical" evidence="1">
    <location>
        <begin position="314"/>
        <end position="331"/>
    </location>
</feature>
<feature type="transmembrane region" description="Helical" evidence="1">
    <location>
        <begin position="202"/>
        <end position="221"/>
    </location>
</feature>
<organism evidence="2 3">
    <name type="scientific">Hydrogeniiclostridium mannosilyticum</name>
    <dbReference type="NCBI Taxonomy" id="2764322"/>
    <lineage>
        <taxon>Bacteria</taxon>
        <taxon>Bacillati</taxon>
        <taxon>Bacillota</taxon>
        <taxon>Clostridia</taxon>
        <taxon>Eubacteriales</taxon>
        <taxon>Acutalibacteraceae</taxon>
        <taxon>Hydrogeniiclostridium</taxon>
    </lineage>
</organism>
<feature type="transmembrane region" description="Helical" evidence="1">
    <location>
        <begin position="457"/>
        <end position="476"/>
    </location>
</feature>
<keyword evidence="1" id="KW-1133">Transmembrane helix</keyword>
<feature type="transmembrane region" description="Helical" evidence="1">
    <location>
        <begin position="427"/>
        <end position="445"/>
    </location>
</feature>
<dbReference type="Proteomes" id="UP000249377">
    <property type="component" value="Unassembled WGS sequence"/>
</dbReference>
<dbReference type="EMBL" id="QLYR01000003">
    <property type="protein sequence ID" value="RAQ29147.1"/>
    <property type="molecule type" value="Genomic_DNA"/>
</dbReference>
<keyword evidence="3" id="KW-1185">Reference proteome</keyword>
<feature type="transmembrane region" description="Helical" evidence="1">
    <location>
        <begin position="109"/>
        <end position="134"/>
    </location>
</feature>
<dbReference type="PANTHER" id="PTHR38454">
    <property type="entry name" value="INTEGRAL MEMBRANE PROTEIN-RELATED"/>
    <property type="match status" value="1"/>
</dbReference>
<proteinExistence type="predicted"/>
<feature type="transmembrane region" description="Helical" evidence="1">
    <location>
        <begin position="81"/>
        <end position="102"/>
    </location>
</feature>